<dbReference type="GO" id="GO:0006629">
    <property type="term" value="P:lipid metabolic process"/>
    <property type="evidence" value="ECO:0007669"/>
    <property type="project" value="InterPro"/>
</dbReference>
<dbReference type="PANTHER" id="PTHR10336:SF82">
    <property type="entry name" value="PHOSPHOINOSITIDE PHOSPHOLIPASE C"/>
    <property type="match status" value="1"/>
</dbReference>
<keyword evidence="4" id="KW-1185">Reference proteome</keyword>
<dbReference type="InterPro" id="IPR001192">
    <property type="entry name" value="PI-PLC_fam"/>
</dbReference>
<evidence type="ECO:0000259" key="2">
    <source>
        <dbReference type="PROSITE" id="PS50008"/>
    </source>
</evidence>
<dbReference type="GO" id="GO:0004435">
    <property type="term" value="F:phosphatidylinositol-4,5-bisphosphate phospholipase C activity"/>
    <property type="evidence" value="ECO:0007669"/>
    <property type="project" value="InterPro"/>
</dbReference>
<gene>
    <name evidence="3" type="ORF">K432DRAFT_453831</name>
</gene>
<dbReference type="CDD" id="cd00275">
    <property type="entry name" value="C2_PLC_like"/>
    <property type="match status" value="1"/>
</dbReference>
<dbReference type="InterPro" id="IPR001711">
    <property type="entry name" value="PLipase_C_Pinositol-sp_Y"/>
</dbReference>
<dbReference type="PANTHER" id="PTHR10336">
    <property type="entry name" value="PHOSPHOINOSITIDE-SPECIFIC PHOSPHOLIPASE C FAMILY PROTEIN"/>
    <property type="match status" value="1"/>
</dbReference>
<feature type="domain" description="PI-PLC Y-box" evidence="2">
    <location>
        <begin position="1"/>
        <end position="37"/>
    </location>
</feature>
<dbReference type="SUPFAM" id="SSF51695">
    <property type="entry name" value="PLC-like phosphodiesterases"/>
    <property type="match status" value="1"/>
</dbReference>
<accession>A0A8E2E9Z2</accession>
<protein>
    <recommendedName>
        <fullName evidence="2">PI-PLC Y-box domain-containing protein</fullName>
    </recommendedName>
</protein>
<sequence>MVSLNWQNLDSSMMLNEAMFGAHGGWVLKPPSYLSQPHKTSQLQKAEPYSLYLDISFFAGRDIPVMSDKETQNLQHYIKVELNIEEANEFYRKSATKRGKSKDNAVKRRTETMEGADPDFGRESMKFEGVSVSVPELAFSKVMDNNQLQPEIVVWACIHLDRLQSGYRMIRLSDFDRRRSNGMLFVHIAKKLV</sequence>
<dbReference type="InterPro" id="IPR017946">
    <property type="entry name" value="PLC-like_Pdiesterase_TIM-brl"/>
</dbReference>
<evidence type="ECO:0000256" key="1">
    <source>
        <dbReference type="SAM" id="MobiDB-lite"/>
    </source>
</evidence>
<dbReference type="AlphaFoldDB" id="A0A8E2E9Z2"/>
<feature type="region of interest" description="Disordered" evidence="1">
    <location>
        <begin position="94"/>
        <end position="120"/>
    </location>
</feature>
<proteinExistence type="predicted"/>
<dbReference type="Proteomes" id="UP000250266">
    <property type="component" value="Unassembled WGS sequence"/>
</dbReference>
<dbReference type="OrthoDB" id="3707610at2759"/>
<name>A0A8E2E9Z2_9PEZI</name>
<evidence type="ECO:0000313" key="4">
    <source>
        <dbReference type="Proteomes" id="UP000250266"/>
    </source>
</evidence>
<dbReference type="Gene3D" id="2.60.40.150">
    <property type="entry name" value="C2 domain"/>
    <property type="match status" value="1"/>
</dbReference>
<evidence type="ECO:0000313" key="3">
    <source>
        <dbReference type="EMBL" id="OCK79995.1"/>
    </source>
</evidence>
<feature type="non-terminal residue" evidence="3">
    <location>
        <position position="1"/>
    </location>
</feature>
<dbReference type="Gene3D" id="3.20.20.190">
    <property type="entry name" value="Phosphatidylinositol (PI) phosphodiesterase"/>
    <property type="match status" value="1"/>
</dbReference>
<dbReference type="EMBL" id="KV744978">
    <property type="protein sequence ID" value="OCK79995.1"/>
    <property type="molecule type" value="Genomic_DNA"/>
</dbReference>
<reference evidence="3 4" key="1">
    <citation type="journal article" date="2016" name="Nat. Commun.">
        <title>Ectomycorrhizal ecology is imprinted in the genome of the dominant symbiotic fungus Cenococcum geophilum.</title>
        <authorList>
            <consortium name="DOE Joint Genome Institute"/>
            <person name="Peter M."/>
            <person name="Kohler A."/>
            <person name="Ohm R.A."/>
            <person name="Kuo A."/>
            <person name="Krutzmann J."/>
            <person name="Morin E."/>
            <person name="Arend M."/>
            <person name="Barry K.W."/>
            <person name="Binder M."/>
            <person name="Choi C."/>
            <person name="Clum A."/>
            <person name="Copeland A."/>
            <person name="Grisel N."/>
            <person name="Haridas S."/>
            <person name="Kipfer T."/>
            <person name="LaButti K."/>
            <person name="Lindquist E."/>
            <person name="Lipzen A."/>
            <person name="Maire R."/>
            <person name="Meier B."/>
            <person name="Mihaltcheva S."/>
            <person name="Molinier V."/>
            <person name="Murat C."/>
            <person name="Poggeler S."/>
            <person name="Quandt C.A."/>
            <person name="Sperisen C."/>
            <person name="Tritt A."/>
            <person name="Tisserant E."/>
            <person name="Crous P.W."/>
            <person name="Henrissat B."/>
            <person name="Nehls U."/>
            <person name="Egli S."/>
            <person name="Spatafora J.W."/>
            <person name="Grigoriev I.V."/>
            <person name="Martin F.M."/>
        </authorList>
    </citation>
    <scope>NUCLEOTIDE SEQUENCE [LARGE SCALE GENOMIC DNA]</scope>
    <source>
        <strain evidence="3 4">CBS 459.81</strain>
    </source>
</reference>
<dbReference type="InterPro" id="IPR035892">
    <property type="entry name" value="C2_domain_sf"/>
</dbReference>
<dbReference type="GO" id="GO:0048015">
    <property type="term" value="P:phosphatidylinositol-mediated signaling"/>
    <property type="evidence" value="ECO:0007669"/>
    <property type="project" value="TreeGrafter"/>
</dbReference>
<organism evidence="3 4">
    <name type="scientific">Lepidopterella palustris CBS 459.81</name>
    <dbReference type="NCBI Taxonomy" id="1314670"/>
    <lineage>
        <taxon>Eukaryota</taxon>
        <taxon>Fungi</taxon>
        <taxon>Dikarya</taxon>
        <taxon>Ascomycota</taxon>
        <taxon>Pezizomycotina</taxon>
        <taxon>Dothideomycetes</taxon>
        <taxon>Pleosporomycetidae</taxon>
        <taxon>Mytilinidiales</taxon>
        <taxon>Argynnaceae</taxon>
        <taxon>Lepidopterella</taxon>
    </lineage>
</organism>
<dbReference type="GO" id="GO:0051209">
    <property type="term" value="P:release of sequestered calcium ion into cytosol"/>
    <property type="evidence" value="ECO:0007669"/>
    <property type="project" value="TreeGrafter"/>
</dbReference>
<dbReference type="Pfam" id="PF00387">
    <property type="entry name" value="PI-PLC-Y"/>
    <property type="match status" value="1"/>
</dbReference>
<dbReference type="PROSITE" id="PS50008">
    <property type="entry name" value="PIPLC_Y_DOMAIN"/>
    <property type="match status" value="1"/>
</dbReference>
<feature type="compositionally biased region" description="Basic and acidic residues" evidence="1">
    <location>
        <begin position="101"/>
        <end position="112"/>
    </location>
</feature>